<evidence type="ECO:0008006" key="3">
    <source>
        <dbReference type="Google" id="ProtNLM"/>
    </source>
</evidence>
<dbReference type="Gene3D" id="1.10.10.1450">
    <property type="match status" value="1"/>
</dbReference>
<comment type="caution">
    <text evidence="1">The sequence shown here is derived from an EMBL/GenBank/DDBJ whole genome shotgun (WGS) entry which is preliminary data.</text>
</comment>
<dbReference type="Proteomes" id="UP000499080">
    <property type="component" value="Unassembled WGS sequence"/>
</dbReference>
<name>A0A4Y2K774_ARAVE</name>
<dbReference type="EMBL" id="BGPR01004298">
    <property type="protein sequence ID" value="GBM98171.1"/>
    <property type="molecule type" value="Genomic_DNA"/>
</dbReference>
<dbReference type="AlphaFoldDB" id="A0A4Y2K774"/>
<protein>
    <recommendedName>
        <fullName evidence="3">Mos1 transposase HTH domain-containing protein</fullName>
    </recommendedName>
</protein>
<accession>A0A4Y2K774</accession>
<gene>
    <name evidence="1" type="ORF">AVEN_114493_1</name>
</gene>
<keyword evidence="2" id="KW-1185">Reference proteome</keyword>
<evidence type="ECO:0000313" key="2">
    <source>
        <dbReference type="Proteomes" id="UP000499080"/>
    </source>
</evidence>
<sequence length="106" mass="12331">MAQKIEQRICIKFCQKLSDTCGETYAKLKKVTVENCISRTIVYDLFNSFQHGRENVNSDDFQNIDKYQNMLSTVHENHRITLRELFEECTIRFGSSQSILTADLGM</sequence>
<dbReference type="OrthoDB" id="6433839at2759"/>
<reference evidence="1 2" key="1">
    <citation type="journal article" date="2019" name="Sci. Rep.">
        <title>Orb-weaving spider Araneus ventricosus genome elucidates the spidroin gene catalogue.</title>
        <authorList>
            <person name="Kono N."/>
            <person name="Nakamura H."/>
            <person name="Ohtoshi R."/>
            <person name="Moran D.A.P."/>
            <person name="Shinohara A."/>
            <person name="Yoshida Y."/>
            <person name="Fujiwara M."/>
            <person name="Mori M."/>
            <person name="Tomita M."/>
            <person name="Arakawa K."/>
        </authorList>
    </citation>
    <scope>NUCLEOTIDE SEQUENCE [LARGE SCALE GENOMIC DNA]</scope>
</reference>
<evidence type="ECO:0000313" key="1">
    <source>
        <dbReference type="EMBL" id="GBM98171.1"/>
    </source>
</evidence>
<organism evidence="1 2">
    <name type="scientific">Araneus ventricosus</name>
    <name type="common">Orbweaver spider</name>
    <name type="synonym">Epeira ventricosa</name>
    <dbReference type="NCBI Taxonomy" id="182803"/>
    <lineage>
        <taxon>Eukaryota</taxon>
        <taxon>Metazoa</taxon>
        <taxon>Ecdysozoa</taxon>
        <taxon>Arthropoda</taxon>
        <taxon>Chelicerata</taxon>
        <taxon>Arachnida</taxon>
        <taxon>Araneae</taxon>
        <taxon>Araneomorphae</taxon>
        <taxon>Entelegynae</taxon>
        <taxon>Araneoidea</taxon>
        <taxon>Araneidae</taxon>
        <taxon>Araneus</taxon>
    </lineage>
</organism>
<proteinExistence type="predicted"/>